<name>A0A481Z9X5_9VIRU</name>
<dbReference type="EMBL" id="MK500580">
    <property type="protein sequence ID" value="QBK92704.1"/>
    <property type="molecule type" value="Genomic_DNA"/>
</dbReference>
<sequence>MELFPDDSRAKLVRLPRKEITVLAYLTKEFPGVFVHGKRLLITDRDKTCTTHDRRIDFQTEINDYIFCIEVDENQHKYYDPLDEELRIMQIYENANRKLVFIRFNPDSYRVNGTLKKIPLVKRLEALKNKINGVIVHIEDGVYTEWFTEIKMYFDDKIESKIDKNRCTGTTKKSTHCKKLLGHNTKRCYLHGNY</sequence>
<protein>
    <submittedName>
        <fullName evidence="1">Endonuclease</fullName>
    </submittedName>
</protein>
<accession>A0A481Z9X5</accession>
<organism evidence="1">
    <name type="scientific">Pithovirus LCPAC401</name>
    <dbReference type="NCBI Taxonomy" id="2506595"/>
    <lineage>
        <taxon>Viruses</taxon>
        <taxon>Pithoviruses</taxon>
    </lineage>
</organism>
<reference evidence="1" key="1">
    <citation type="journal article" date="2019" name="MBio">
        <title>Virus Genomes from Deep Sea Sediments Expand the Ocean Megavirome and Support Independent Origins of Viral Gigantism.</title>
        <authorList>
            <person name="Backstrom D."/>
            <person name="Yutin N."/>
            <person name="Jorgensen S.L."/>
            <person name="Dharamshi J."/>
            <person name="Homa F."/>
            <person name="Zaremba-Niedwiedzka K."/>
            <person name="Spang A."/>
            <person name="Wolf Y.I."/>
            <person name="Koonin E.V."/>
            <person name="Ettema T.J."/>
        </authorList>
    </citation>
    <scope>NUCLEOTIDE SEQUENCE</scope>
</reference>
<dbReference type="GO" id="GO:0004519">
    <property type="term" value="F:endonuclease activity"/>
    <property type="evidence" value="ECO:0007669"/>
    <property type="project" value="UniProtKB-KW"/>
</dbReference>
<keyword evidence="1" id="KW-0255">Endonuclease</keyword>
<gene>
    <name evidence="1" type="ORF">LCPAC401_03420</name>
</gene>
<evidence type="ECO:0000313" key="1">
    <source>
        <dbReference type="EMBL" id="QBK92704.1"/>
    </source>
</evidence>
<keyword evidence="1" id="KW-0378">Hydrolase</keyword>
<proteinExistence type="predicted"/>
<keyword evidence="1" id="KW-0540">Nuclease</keyword>